<feature type="compositionally biased region" description="Basic and acidic residues" evidence="1">
    <location>
        <begin position="354"/>
        <end position="372"/>
    </location>
</feature>
<protein>
    <submittedName>
        <fullName evidence="3">Uncharacterized protein</fullName>
    </submittedName>
</protein>
<feature type="region of interest" description="Disordered" evidence="1">
    <location>
        <begin position="347"/>
        <end position="372"/>
    </location>
</feature>
<keyword evidence="2" id="KW-0472">Membrane</keyword>
<feature type="transmembrane region" description="Helical" evidence="2">
    <location>
        <begin position="312"/>
        <end position="329"/>
    </location>
</feature>
<evidence type="ECO:0000256" key="2">
    <source>
        <dbReference type="SAM" id="Phobius"/>
    </source>
</evidence>
<evidence type="ECO:0000313" key="4">
    <source>
        <dbReference type="Proteomes" id="UP000198816"/>
    </source>
</evidence>
<evidence type="ECO:0000313" key="3">
    <source>
        <dbReference type="EMBL" id="SDW89888.1"/>
    </source>
</evidence>
<keyword evidence="2" id="KW-0812">Transmembrane</keyword>
<name>A0A1H2XAV7_THIRO</name>
<organism evidence="3 4">
    <name type="scientific">Thiocapsa roseopersicina</name>
    <dbReference type="NCBI Taxonomy" id="1058"/>
    <lineage>
        <taxon>Bacteria</taxon>
        <taxon>Pseudomonadati</taxon>
        <taxon>Pseudomonadota</taxon>
        <taxon>Gammaproteobacteria</taxon>
        <taxon>Chromatiales</taxon>
        <taxon>Chromatiaceae</taxon>
        <taxon>Thiocapsa</taxon>
    </lineage>
</organism>
<dbReference type="OrthoDB" id="9154001at2"/>
<feature type="transmembrane region" description="Helical" evidence="2">
    <location>
        <begin position="285"/>
        <end position="306"/>
    </location>
</feature>
<feature type="region of interest" description="Disordered" evidence="1">
    <location>
        <begin position="1"/>
        <end position="33"/>
    </location>
</feature>
<reference evidence="4" key="1">
    <citation type="submission" date="2016-10" db="EMBL/GenBank/DDBJ databases">
        <authorList>
            <person name="Varghese N."/>
            <person name="Submissions S."/>
        </authorList>
    </citation>
    <scope>NUCLEOTIDE SEQUENCE [LARGE SCALE GENOMIC DNA]</scope>
    <source>
        <strain evidence="4">DSM 217</strain>
    </source>
</reference>
<dbReference type="RefSeq" id="WP_093032204.1">
    <property type="nucleotide sequence ID" value="NZ_FNNZ01000010.1"/>
</dbReference>
<gene>
    <name evidence="3" type="ORF">SAMN05421783_110108</name>
</gene>
<sequence length="372" mass="40991">MYAPKPMRPLWPPWLKRDKPRKSGHTADARRQPRIPLTHHEILALAEPFTRRGRHVELAGSDRLARRILFRPTEHPGTQDGPDALTETLVLENPGRQHFRLIRTLTDAAGRVATLRSDGPDPKVLIERVDAVDPRRQFPTLGGVCVACSYRVETDPGADGGSPGTTRLVFLFASTDLDGIAVELDARVGHGMPAEIRLLPTPQRTFRPPGDLLSVLGWAWRSLRPFDGGWRAHLRIPAAEPARTPGVEAKLARTLGHLVVTLGAPPAQFHRTWLRQRWSALARRTLGLMTIAGLLAVGPGILMLGAPEGSPLRLLSFVMPAFLILVLIARHETPSVKIPPLPRPLPENAWVSEPTHRDGLAEAGRRDPSISR</sequence>
<dbReference type="AlphaFoldDB" id="A0A1H2XAV7"/>
<evidence type="ECO:0000256" key="1">
    <source>
        <dbReference type="SAM" id="MobiDB-lite"/>
    </source>
</evidence>
<proteinExistence type="predicted"/>
<accession>A0A1H2XAV7</accession>
<dbReference type="EMBL" id="FNNZ01000010">
    <property type="protein sequence ID" value="SDW89888.1"/>
    <property type="molecule type" value="Genomic_DNA"/>
</dbReference>
<keyword evidence="4" id="KW-1185">Reference proteome</keyword>
<dbReference type="Proteomes" id="UP000198816">
    <property type="component" value="Unassembled WGS sequence"/>
</dbReference>
<feature type="compositionally biased region" description="Pro residues" evidence="1">
    <location>
        <begin position="1"/>
        <end position="12"/>
    </location>
</feature>
<keyword evidence="2" id="KW-1133">Transmembrane helix</keyword>